<comment type="subcellular location">
    <subcellularLocation>
        <location evidence="1">Cell membrane</location>
        <topology evidence="1">Multi-pass membrane protein</topology>
    </subcellularLocation>
</comment>
<feature type="transmembrane region" description="Helical" evidence="7">
    <location>
        <begin position="66"/>
        <end position="84"/>
    </location>
</feature>
<keyword evidence="6 7" id="KW-0472">Membrane</keyword>
<evidence type="ECO:0000256" key="3">
    <source>
        <dbReference type="ARBA" id="ARBA00022475"/>
    </source>
</evidence>
<evidence type="ECO:0000256" key="4">
    <source>
        <dbReference type="ARBA" id="ARBA00022692"/>
    </source>
</evidence>
<reference evidence="8 9" key="1">
    <citation type="submission" date="2019-04" db="EMBL/GenBank/DDBJ databases">
        <title>Reference strain of H23.</title>
        <authorList>
            <person name="Luo X."/>
        </authorList>
    </citation>
    <scope>NUCLEOTIDE SEQUENCE [LARGE SCALE GENOMIC DNA]</scope>
    <source>
        <strain evidence="8 9">H23</strain>
    </source>
</reference>
<dbReference type="OrthoDB" id="346004at2"/>
<gene>
    <name evidence="8" type="ORF">FCE95_07385</name>
</gene>
<comment type="similarity">
    <text evidence="2">Belongs to the DoxX family.</text>
</comment>
<proteinExistence type="inferred from homology"/>
<evidence type="ECO:0000313" key="8">
    <source>
        <dbReference type="EMBL" id="TKR34080.1"/>
    </source>
</evidence>
<evidence type="ECO:0000313" key="9">
    <source>
        <dbReference type="Proteomes" id="UP000308707"/>
    </source>
</evidence>
<keyword evidence="5 7" id="KW-1133">Transmembrane helix</keyword>
<evidence type="ECO:0000256" key="6">
    <source>
        <dbReference type="ARBA" id="ARBA00023136"/>
    </source>
</evidence>
<keyword evidence="9" id="KW-1185">Reference proteome</keyword>
<feature type="transmembrane region" description="Helical" evidence="7">
    <location>
        <begin position="91"/>
        <end position="117"/>
    </location>
</feature>
<dbReference type="Proteomes" id="UP000308707">
    <property type="component" value="Unassembled WGS sequence"/>
</dbReference>
<keyword evidence="4 7" id="KW-0812">Transmembrane</keyword>
<dbReference type="AlphaFoldDB" id="A0A4U5JVU7"/>
<evidence type="ECO:0000256" key="5">
    <source>
        <dbReference type="ARBA" id="ARBA00022989"/>
    </source>
</evidence>
<dbReference type="InterPro" id="IPR032808">
    <property type="entry name" value="DoxX"/>
</dbReference>
<feature type="transmembrane region" description="Helical" evidence="7">
    <location>
        <begin position="123"/>
        <end position="145"/>
    </location>
</feature>
<keyword evidence="3" id="KW-1003">Cell membrane</keyword>
<dbReference type="InterPro" id="IPR051907">
    <property type="entry name" value="DoxX-like_oxidoreductase"/>
</dbReference>
<evidence type="ECO:0000256" key="2">
    <source>
        <dbReference type="ARBA" id="ARBA00006679"/>
    </source>
</evidence>
<organism evidence="8 9">
    <name type="scientific">Luteimonas gilva</name>
    <dbReference type="NCBI Taxonomy" id="2572684"/>
    <lineage>
        <taxon>Bacteria</taxon>
        <taxon>Pseudomonadati</taxon>
        <taxon>Pseudomonadota</taxon>
        <taxon>Gammaproteobacteria</taxon>
        <taxon>Lysobacterales</taxon>
        <taxon>Lysobacteraceae</taxon>
        <taxon>Luteimonas</taxon>
    </lineage>
</organism>
<protein>
    <submittedName>
        <fullName evidence="8">DoxX family protein</fullName>
    </submittedName>
</protein>
<dbReference type="EMBL" id="SZUA01000001">
    <property type="protein sequence ID" value="TKR34080.1"/>
    <property type="molecule type" value="Genomic_DNA"/>
</dbReference>
<comment type="caution">
    <text evidence="8">The sequence shown here is derived from an EMBL/GenBank/DDBJ whole genome shotgun (WGS) entry which is preliminary data.</text>
</comment>
<accession>A0A4U5JVU7</accession>
<evidence type="ECO:0000256" key="1">
    <source>
        <dbReference type="ARBA" id="ARBA00004651"/>
    </source>
</evidence>
<name>A0A4U5JVU7_9GAMM</name>
<dbReference type="GO" id="GO:0005886">
    <property type="term" value="C:plasma membrane"/>
    <property type="evidence" value="ECO:0007669"/>
    <property type="project" value="UniProtKB-SubCell"/>
</dbReference>
<dbReference type="Pfam" id="PF07681">
    <property type="entry name" value="DoxX"/>
    <property type="match status" value="1"/>
</dbReference>
<dbReference type="PANTHER" id="PTHR33452">
    <property type="entry name" value="OXIDOREDUCTASE CATD-RELATED"/>
    <property type="match status" value="1"/>
</dbReference>
<evidence type="ECO:0000256" key="7">
    <source>
        <dbReference type="SAM" id="Phobius"/>
    </source>
</evidence>
<sequence>MPATFSASGAGMGNKIAQWHDAVERRLAGSGDVGLLALRLVTGGHLMFMTQDNVFSWMRMLEFRDFLAQFGFPFPLFCAVLSVVGQFGGGLALVLGLCTRFAGAIVAFNFIVAIVMVDSKQPYPGAFAALALVAAGVCLMFTGAGRYSLDRAWRKAA</sequence>
<dbReference type="PANTHER" id="PTHR33452:SF1">
    <property type="entry name" value="INNER MEMBRANE PROTEIN YPHA-RELATED"/>
    <property type="match status" value="1"/>
</dbReference>